<dbReference type="SMART" id="SM00388">
    <property type="entry name" value="HisKA"/>
    <property type="match status" value="1"/>
</dbReference>
<dbReference type="PANTHER" id="PTHR43065">
    <property type="entry name" value="SENSOR HISTIDINE KINASE"/>
    <property type="match status" value="1"/>
</dbReference>
<dbReference type="InterPro" id="IPR003594">
    <property type="entry name" value="HATPase_dom"/>
</dbReference>
<dbReference type="RefSeq" id="WP_075083980.1">
    <property type="nucleotide sequence ID" value="NZ_CP042912.1"/>
</dbReference>
<dbReference type="Proteomes" id="UP000322214">
    <property type="component" value="Chromosome"/>
</dbReference>
<dbReference type="InterPro" id="IPR005467">
    <property type="entry name" value="His_kinase_dom"/>
</dbReference>
<reference evidence="10 11" key="1">
    <citation type="submission" date="2019-08" db="EMBL/GenBank/DDBJ databases">
        <title>Deep-cultivation of Planctomycetes and their phenomic and genomic characterization uncovers novel biology.</title>
        <authorList>
            <person name="Wiegand S."/>
            <person name="Jogler M."/>
            <person name="Boedeker C."/>
            <person name="Pinto D."/>
            <person name="Vollmers J."/>
            <person name="Rivas-Marin E."/>
            <person name="Kohn T."/>
            <person name="Peeters S.H."/>
            <person name="Heuer A."/>
            <person name="Rast P."/>
            <person name="Oberbeckmann S."/>
            <person name="Bunk B."/>
            <person name="Jeske O."/>
            <person name="Meyerdierks A."/>
            <person name="Storesund J.E."/>
            <person name="Kallscheuer N."/>
            <person name="Luecker S."/>
            <person name="Lage O.M."/>
            <person name="Pohl T."/>
            <person name="Merkel B.J."/>
            <person name="Hornburger P."/>
            <person name="Mueller R.-W."/>
            <person name="Bruemmer F."/>
            <person name="Labrenz M."/>
            <person name="Spormann A.M."/>
            <person name="Op den Camp H."/>
            <person name="Overmann J."/>
            <person name="Amann R."/>
            <person name="Jetten M.S.M."/>
            <person name="Mascher T."/>
            <person name="Medema M.H."/>
            <person name="Devos D.P."/>
            <person name="Kaster A.-K."/>
            <person name="Ovreas L."/>
            <person name="Rohde M."/>
            <person name="Galperin M.Y."/>
            <person name="Jogler C."/>
        </authorList>
    </citation>
    <scope>NUCLEOTIDE SEQUENCE [LARGE SCALE GENOMIC DNA]</scope>
    <source>
        <strain evidence="10 11">FC18</strain>
    </source>
</reference>
<evidence type="ECO:0000256" key="1">
    <source>
        <dbReference type="ARBA" id="ARBA00000085"/>
    </source>
</evidence>
<dbReference type="AlphaFoldDB" id="A0A5B9PGQ4"/>
<gene>
    <name evidence="10" type="primary">zraS_5</name>
    <name evidence="10" type="ORF">MFFC18_43600</name>
</gene>
<evidence type="ECO:0000256" key="4">
    <source>
        <dbReference type="ARBA" id="ARBA00022679"/>
    </source>
</evidence>
<dbReference type="GO" id="GO:0000155">
    <property type="term" value="F:phosphorelay sensor kinase activity"/>
    <property type="evidence" value="ECO:0007669"/>
    <property type="project" value="InterPro"/>
</dbReference>
<keyword evidence="11" id="KW-1185">Reference proteome</keyword>
<keyword evidence="7" id="KW-0067">ATP-binding</keyword>
<dbReference type="Gene3D" id="1.10.287.130">
    <property type="match status" value="1"/>
</dbReference>
<dbReference type="Gene3D" id="3.30.565.10">
    <property type="entry name" value="Histidine kinase-like ATPase, C-terminal domain"/>
    <property type="match status" value="1"/>
</dbReference>
<protein>
    <recommendedName>
        <fullName evidence="2">histidine kinase</fullName>
        <ecNumber evidence="2">2.7.13.3</ecNumber>
    </recommendedName>
</protein>
<dbReference type="InterPro" id="IPR036890">
    <property type="entry name" value="HATPase_C_sf"/>
</dbReference>
<comment type="catalytic activity">
    <reaction evidence="1">
        <text>ATP + protein L-histidine = ADP + protein N-phospho-L-histidine.</text>
        <dbReference type="EC" id="2.7.13.3"/>
    </reaction>
</comment>
<dbReference type="EMBL" id="CP042912">
    <property type="protein sequence ID" value="QEG24440.1"/>
    <property type="molecule type" value="Genomic_DNA"/>
</dbReference>
<dbReference type="PANTHER" id="PTHR43065:SF46">
    <property type="entry name" value="C4-DICARBOXYLATE TRANSPORT SENSOR PROTEIN DCTB"/>
    <property type="match status" value="1"/>
</dbReference>
<dbReference type="PROSITE" id="PS50109">
    <property type="entry name" value="HIS_KIN"/>
    <property type="match status" value="1"/>
</dbReference>
<accession>A0A5B9PGQ4</accession>
<evidence type="ECO:0000256" key="2">
    <source>
        <dbReference type="ARBA" id="ARBA00012438"/>
    </source>
</evidence>
<evidence type="ECO:0000256" key="7">
    <source>
        <dbReference type="ARBA" id="ARBA00022840"/>
    </source>
</evidence>
<dbReference type="InterPro" id="IPR036097">
    <property type="entry name" value="HisK_dim/P_sf"/>
</dbReference>
<keyword evidence="5" id="KW-0547">Nucleotide-binding</keyword>
<keyword evidence="8" id="KW-0902">Two-component regulatory system</keyword>
<dbReference type="KEGG" id="mff:MFFC18_43600"/>
<dbReference type="PRINTS" id="PR00344">
    <property type="entry name" value="BCTRLSENSOR"/>
</dbReference>
<dbReference type="SMART" id="SM00387">
    <property type="entry name" value="HATPase_c"/>
    <property type="match status" value="1"/>
</dbReference>
<keyword evidence="6" id="KW-0418">Kinase</keyword>
<dbReference type="Pfam" id="PF00512">
    <property type="entry name" value="HisKA"/>
    <property type="match status" value="1"/>
</dbReference>
<dbReference type="STRING" id="980251.GCA_001642875_01210"/>
<dbReference type="Pfam" id="PF02518">
    <property type="entry name" value="HATPase_c"/>
    <property type="match status" value="1"/>
</dbReference>
<dbReference type="InterPro" id="IPR004358">
    <property type="entry name" value="Sig_transdc_His_kin-like_C"/>
</dbReference>
<dbReference type="SUPFAM" id="SSF47384">
    <property type="entry name" value="Homodimeric domain of signal transducing histidine kinase"/>
    <property type="match status" value="1"/>
</dbReference>
<organism evidence="10 11">
    <name type="scientific">Mariniblastus fucicola</name>
    <dbReference type="NCBI Taxonomy" id="980251"/>
    <lineage>
        <taxon>Bacteria</taxon>
        <taxon>Pseudomonadati</taxon>
        <taxon>Planctomycetota</taxon>
        <taxon>Planctomycetia</taxon>
        <taxon>Pirellulales</taxon>
        <taxon>Pirellulaceae</taxon>
        <taxon>Mariniblastus</taxon>
    </lineage>
</organism>
<dbReference type="EC" id="2.7.13.3" evidence="2"/>
<feature type="domain" description="Histidine kinase" evidence="9">
    <location>
        <begin position="26"/>
        <end position="238"/>
    </location>
</feature>
<keyword evidence="3" id="KW-0597">Phosphoprotein</keyword>
<dbReference type="GO" id="GO:0005524">
    <property type="term" value="F:ATP binding"/>
    <property type="evidence" value="ECO:0007669"/>
    <property type="project" value="UniProtKB-KW"/>
</dbReference>
<name>A0A5B9PGQ4_9BACT</name>
<evidence type="ECO:0000256" key="6">
    <source>
        <dbReference type="ARBA" id="ARBA00022777"/>
    </source>
</evidence>
<evidence type="ECO:0000259" key="9">
    <source>
        <dbReference type="PROSITE" id="PS50109"/>
    </source>
</evidence>
<evidence type="ECO:0000256" key="5">
    <source>
        <dbReference type="ARBA" id="ARBA00022741"/>
    </source>
</evidence>
<keyword evidence="4 10" id="KW-0808">Transferase</keyword>
<evidence type="ECO:0000313" key="11">
    <source>
        <dbReference type="Proteomes" id="UP000322214"/>
    </source>
</evidence>
<sequence length="242" mass="27283">MNEQEQDETIDQWRRRYAQLAALAGELAHEIKNPLSVIRMNMELLHEDFEEINLPLARRAVERIETVNRQCQRLDTYLKDFLEFTRFTSLELKAGSLNDQIEQVLDFFLRKAEEQGVKIDRHLDAALPSIKLDSQTLQQALTNLVKNALEAMPNGGQLLVRTRLVRNGVALDVIDTGCGMEANALLNMFKEFYTSKDGGTGLGLPTARKIIEAHSGRINVQSEVGTGTCFTVEFPTPARLPE</sequence>
<dbReference type="InterPro" id="IPR003661">
    <property type="entry name" value="HisK_dim/P_dom"/>
</dbReference>
<evidence type="ECO:0000256" key="8">
    <source>
        <dbReference type="ARBA" id="ARBA00023012"/>
    </source>
</evidence>
<proteinExistence type="predicted"/>
<evidence type="ECO:0000313" key="10">
    <source>
        <dbReference type="EMBL" id="QEG24440.1"/>
    </source>
</evidence>
<dbReference type="CDD" id="cd00082">
    <property type="entry name" value="HisKA"/>
    <property type="match status" value="1"/>
</dbReference>
<dbReference type="OrthoDB" id="9815750at2"/>
<dbReference type="SUPFAM" id="SSF55874">
    <property type="entry name" value="ATPase domain of HSP90 chaperone/DNA topoisomerase II/histidine kinase"/>
    <property type="match status" value="1"/>
</dbReference>
<evidence type="ECO:0000256" key="3">
    <source>
        <dbReference type="ARBA" id="ARBA00022553"/>
    </source>
</evidence>